<protein>
    <submittedName>
        <fullName evidence="1">Uncharacterized protein</fullName>
    </submittedName>
</protein>
<comment type="caution">
    <text evidence="1">The sequence shown here is derived from an EMBL/GenBank/DDBJ whole genome shotgun (WGS) entry which is preliminary data.</text>
</comment>
<organism evidence="1 2">
    <name type="scientific">Runella defluvii</name>
    <dbReference type="NCBI Taxonomy" id="370973"/>
    <lineage>
        <taxon>Bacteria</taxon>
        <taxon>Pseudomonadati</taxon>
        <taxon>Bacteroidota</taxon>
        <taxon>Cytophagia</taxon>
        <taxon>Cytophagales</taxon>
        <taxon>Spirosomataceae</taxon>
        <taxon>Runella</taxon>
    </lineage>
</organism>
<dbReference type="AlphaFoldDB" id="A0A7W5ZUN2"/>
<dbReference type="EMBL" id="JACIBY010000025">
    <property type="protein sequence ID" value="MBB3842074.1"/>
    <property type="molecule type" value="Genomic_DNA"/>
</dbReference>
<reference evidence="1 2" key="1">
    <citation type="submission" date="2020-08" db="EMBL/GenBank/DDBJ databases">
        <title>Genomic Encyclopedia of Type Strains, Phase IV (KMG-IV): sequencing the most valuable type-strain genomes for metagenomic binning, comparative biology and taxonomic classification.</title>
        <authorList>
            <person name="Goeker M."/>
        </authorList>
    </citation>
    <scope>NUCLEOTIDE SEQUENCE [LARGE SCALE GENOMIC DNA]</scope>
    <source>
        <strain evidence="1 2">DSM 17976</strain>
    </source>
</reference>
<proteinExistence type="predicted"/>
<gene>
    <name evidence="1" type="ORF">FHS57_006103</name>
</gene>
<sequence length="39" mass="4522">MSLIDQNYHLGYVWAFTQSMGFTPTAVNKEGYLVKKRVK</sequence>
<evidence type="ECO:0000313" key="2">
    <source>
        <dbReference type="Proteomes" id="UP000541352"/>
    </source>
</evidence>
<keyword evidence="2" id="KW-1185">Reference proteome</keyword>
<evidence type="ECO:0000313" key="1">
    <source>
        <dbReference type="EMBL" id="MBB3842074.1"/>
    </source>
</evidence>
<accession>A0A7W5ZUN2</accession>
<dbReference type="Proteomes" id="UP000541352">
    <property type="component" value="Unassembled WGS sequence"/>
</dbReference>
<name>A0A7W5ZUN2_9BACT</name>